<dbReference type="Proteomes" id="UP000824890">
    <property type="component" value="Unassembled WGS sequence"/>
</dbReference>
<organism evidence="2 3">
    <name type="scientific">Brassica napus</name>
    <name type="common">Rape</name>
    <dbReference type="NCBI Taxonomy" id="3708"/>
    <lineage>
        <taxon>Eukaryota</taxon>
        <taxon>Viridiplantae</taxon>
        <taxon>Streptophyta</taxon>
        <taxon>Embryophyta</taxon>
        <taxon>Tracheophyta</taxon>
        <taxon>Spermatophyta</taxon>
        <taxon>Magnoliopsida</taxon>
        <taxon>eudicotyledons</taxon>
        <taxon>Gunneridae</taxon>
        <taxon>Pentapetalae</taxon>
        <taxon>rosids</taxon>
        <taxon>malvids</taxon>
        <taxon>Brassicales</taxon>
        <taxon>Brassicaceae</taxon>
        <taxon>Brassiceae</taxon>
        <taxon>Brassica</taxon>
    </lineage>
</organism>
<feature type="compositionally biased region" description="Basic residues" evidence="1">
    <location>
        <begin position="214"/>
        <end position="228"/>
    </location>
</feature>
<evidence type="ECO:0000256" key="1">
    <source>
        <dbReference type="SAM" id="MobiDB-lite"/>
    </source>
</evidence>
<feature type="compositionally biased region" description="Polar residues" evidence="1">
    <location>
        <begin position="66"/>
        <end position="75"/>
    </location>
</feature>
<name>A0ABQ7Z016_BRANA</name>
<keyword evidence="3" id="KW-1185">Reference proteome</keyword>
<dbReference type="EMBL" id="JAGKQM010000016">
    <property type="protein sequence ID" value="KAH0873486.1"/>
    <property type="molecule type" value="Genomic_DNA"/>
</dbReference>
<reference evidence="2 3" key="1">
    <citation type="submission" date="2021-05" db="EMBL/GenBank/DDBJ databases">
        <title>Genome Assembly of Synthetic Allotetraploid Brassica napus Reveals Homoeologous Exchanges between Subgenomes.</title>
        <authorList>
            <person name="Davis J.T."/>
        </authorList>
    </citation>
    <scope>NUCLEOTIDE SEQUENCE [LARGE SCALE GENOMIC DNA]</scope>
    <source>
        <strain evidence="3">cv. Da-Ae</strain>
        <tissue evidence="2">Seedling</tissue>
    </source>
</reference>
<protein>
    <submittedName>
        <fullName evidence="2">Uncharacterized protein</fullName>
    </submittedName>
</protein>
<feature type="non-terminal residue" evidence="2">
    <location>
        <position position="272"/>
    </location>
</feature>
<feature type="region of interest" description="Disordered" evidence="1">
    <location>
        <begin position="211"/>
        <end position="247"/>
    </location>
</feature>
<sequence length="272" mass="29605">MRNLIAPTCPVMLYPRKKGNWVLRSVLLFKGSRRRKNGMMTDEDTVEVMFLGPPLNQVLIAALTQGENSGSSASRQIPMPQPVAPETRGDTPNNPGTYPQNVQSGEITPTRTLRERLGPTSAGTTSGSKEQRSALARISEPPATTEQPARRTPSFESGRLQHNDNRATEATTDQGNMEPLSEERLPATLRLGSSITAPPTRRGVIPIAPQSKAAGKRKVSKTPRRVVRSPRLIQSTRKPTEARSTTVTKRRLVVDKDPTLPCNKAGTSNAVS</sequence>
<evidence type="ECO:0000313" key="3">
    <source>
        <dbReference type="Proteomes" id="UP000824890"/>
    </source>
</evidence>
<feature type="compositionally biased region" description="Polar residues" evidence="1">
    <location>
        <begin position="90"/>
        <end position="111"/>
    </location>
</feature>
<accession>A0ABQ7Z016</accession>
<feature type="region of interest" description="Disordered" evidence="1">
    <location>
        <begin position="66"/>
        <end position="180"/>
    </location>
</feature>
<comment type="caution">
    <text evidence="2">The sequence shown here is derived from an EMBL/GenBank/DDBJ whole genome shotgun (WGS) entry which is preliminary data.</text>
</comment>
<evidence type="ECO:0000313" key="2">
    <source>
        <dbReference type="EMBL" id="KAH0873486.1"/>
    </source>
</evidence>
<feature type="compositionally biased region" description="Polar residues" evidence="1">
    <location>
        <begin position="232"/>
        <end position="247"/>
    </location>
</feature>
<gene>
    <name evidence="2" type="ORF">HID58_070848</name>
</gene>
<proteinExistence type="predicted"/>